<comment type="caution">
    <text evidence="1">The sequence shown here is derived from an EMBL/GenBank/DDBJ whole genome shotgun (WGS) entry which is preliminary data.</text>
</comment>
<reference evidence="1" key="2">
    <citation type="submission" date="2020-10" db="EMBL/GenBank/DDBJ databases">
        <authorList>
            <person name="Cooper E.A."/>
            <person name="Brenton Z.W."/>
            <person name="Flinn B.S."/>
            <person name="Jenkins J."/>
            <person name="Shu S."/>
            <person name="Flowers D."/>
            <person name="Luo F."/>
            <person name="Wang Y."/>
            <person name="Xia P."/>
            <person name="Barry K."/>
            <person name="Daum C."/>
            <person name="Lipzen A."/>
            <person name="Yoshinaga Y."/>
            <person name="Schmutz J."/>
            <person name="Saski C."/>
            <person name="Vermerris W."/>
            <person name="Kresovich S."/>
        </authorList>
    </citation>
    <scope>NUCLEOTIDE SEQUENCE</scope>
</reference>
<gene>
    <name evidence="1" type="ORF">BDA96_04G236300</name>
</gene>
<dbReference type="AlphaFoldDB" id="A0A921R746"/>
<accession>A0A921R746</accession>
<name>A0A921R746_SORBI</name>
<reference evidence="1" key="1">
    <citation type="journal article" date="2019" name="BMC Genomics">
        <title>A new reference genome for Sorghum bicolor reveals high levels of sequence similarity between sweet and grain genotypes: implications for the genetics of sugar metabolism.</title>
        <authorList>
            <person name="Cooper E.A."/>
            <person name="Brenton Z.W."/>
            <person name="Flinn B.S."/>
            <person name="Jenkins J."/>
            <person name="Shu S."/>
            <person name="Flowers D."/>
            <person name="Luo F."/>
            <person name="Wang Y."/>
            <person name="Xia P."/>
            <person name="Barry K."/>
            <person name="Daum C."/>
            <person name="Lipzen A."/>
            <person name="Yoshinaga Y."/>
            <person name="Schmutz J."/>
            <person name="Saski C."/>
            <person name="Vermerris W."/>
            <person name="Kresovich S."/>
        </authorList>
    </citation>
    <scope>NUCLEOTIDE SEQUENCE</scope>
</reference>
<proteinExistence type="predicted"/>
<organism evidence="1 2">
    <name type="scientific">Sorghum bicolor</name>
    <name type="common">Sorghum</name>
    <name type="synonym">Sorghum vulgare</name>
    <dbReference type="NCBI Taxonomy" id="4558"/>
    <lineage>
        <taxon>Eukaryota</taxon>
        <taxon>Viridiplantae</taxon>
        <taxon>Streptophyta</taxon>
        <taxon>Embryophyta</taxon>
        <taxon>Tracheophyta</taxon>
        <taxon>Spermatophyta</taxon>
        <taxon>Magnoliopsida</taxon>
        <taxon>Liliopsida</taxon>
        <taxon>Poales</taxon>
        <taxon>Poaceae</taxon>
        <taxon>PACMAD clade</taxon>
        <taxon>Panicoideae</taxon>
        <taxon>Andropogonodae</taxon>
        <taxon>Andropogoneae</taxon>
        <taxon>Sorghinae</taxon>
        <taxon>Sorghum</taxon>
    </lineage>
</organism>
<evidence type="ECO:0000313" key="1">
    <source>
        <dbReference type="EMBL" id="KAG0533947.1"/>
    </source>
</evidence>
<protein>
    <submittedName>
        <fullName evidence="1">Uncharacterized protein</fullName>
    </submittedName>
</protein>
<dbReference type="EMBL" id="CM027683">
    <property type="protein sequence ID" value="KAG0533947.1"/>
    <property type="molecule type" value="Genomic_DNA"/>
</dbReference>
<dbReference type="Proteomes" id="UP000807115">
    <property type="component" value="Chromosome 4"/>
</dbReference>
<sequence length="136" mass="15118">MEGSAAKSTGSGRWHVCRRRFRPRQRPARQGACDACIAHLRTARQRPLKTGRRPLPGAKDRWRKYGRVCCTRPLTKSSDDVPGGRLRRGLADVTVQLAGMLDLVVAGTAEPALTFYLLWLSMSSSRCAMPIRLQGK</sequence>
<evidence type="ECO:0000313" key="2">
    <source>
        <dbReference type="Proteomes" id="UP000807115"/>
    </source>
</evidence>